<protein>
    <recommendedName>
        <fullName evidence="2">Retrotransposon gag domain-containing protein</fullName>
    </recommendedName>
</protein>
<feature type="compositionally biased region" description="Polar residues" evidence="1">
    <location>
        <begin position="84"/>
        <end position="97"/>
    </location>
</feature>
<evidence type="ECO:0000313" key="3">
    <source>
        <dbReference type="EMBL" id="KAF2583510.1"/>
    </source>
</evidence>
<dbReference type="EMBL" id="QGKW02001660">
    <property type="protein sequence ID" value="KAF2583510.1"/>
    <property type="molecule type" value="Genomic_DNA"/>
</dbReference>
<feature type="domain" description="Retrotransposon gag" evidence="2">
    <location>
        <begin position="200"/>
        <end position="276"/>
    </location>
</feature>
<sequence length="308" mass="34318">MEGSPYQKFSFSRGKGAFLRTGPGVLRSGEPGFLLAGILRTRVPSNGDPEAGVLPGEGSNLNYVTMAVDEQNEQPKAAQREAEPQSQLDGLQSQVTELHTARGEEPDKEAPEGVMKTRSLMTAYLEQMFSKRLDAMQSIVEMLPGITLVEIPRKFPFPSIKAYDGTSDLDGHIAQYRQRMLTVALPKESRKTTMCKGFGSTLLGPALQWYINLPSRSISSFATLNDKFVEQFTNNRDLEKTSDGLYKILQHQAEPLRGYLARFNQEKVGIPECNIHTAIAFKRGMLPDGNLYKELTKYQCKTMEDVLS</sequence>
<feature type="compositionally biased region" description="Basic and acidic residues" evidence="1">
    <location>
        <begin position="99"/>
        <end position="111"/>
    </location>
</feature>
<name>A0A8S9JLS8_BRACR</name>
<dbReference type="AlphaFoldDB" id="A0A8S9JLS8"/>
<reference evidence="3" key="1">
    <citation type="submission" date="2019-12" db="EMBL/GenBank/DDBJ databases">
        <title>Genome sequencing and annotation of Brassica cretica.</title>
        <authorList>
            <person name="Studholme D.J."/>
            <person name="Sarris P.F."/>
        </authorList>
    </citation>
    <scope>NUCLEOTIDE SEQUENCE</scope>
    <source>
        <strain evidence="3">PFS-001/15</strain>
        <tissue evidence="3">Leaf</tissue>
    </source>
</reference>
<accession>A0A8S9JLS8</accession>
<dbReference type="Pfam" id="PF03732">
    <property type="entry name" value="Retrotrans_gag"/>
    <property type="match status" value="1"/>
</dbReference>
<dbReference type="PANTHER" id="PTHR33223">
    <property type="entry name" value="CCHC-TYPE DOMAIN-CONTAINING PROTEIN"/>
    <property type="match status" value="1"/>
</dbReference>
<proteinExistence type="predicted"/>
<dbReference type="InterPro" id="IPR005162">
    <property type="entry name" value="Retrotrans_gag_dom"/>
</dbReference>
<evidence type="ECO:0000256" key="1">
    <source>
        <dbReference type="SAM" id="MobiDB-lite"/>
    </source>
</evidence>
<organism evidence="3 4">
    <name type="scientific">Brassica cretica</name>
    <name type="common">Mustard</name>
    <dbReference type="NCBI Taxonomy" id="69181"/>
    <lineage>
        <taxon>Eukaryota</taxon>
        <taxon>Viridiplantae</taxon>
        <taxon>Streptophyta</taxon>
        <taxon>Embryophyta</taxon>
        <taxon>Tracheophyta</taxon>
        <taxon>Spermatophyta</taxon>
        <taxon>Magnoliopsida</taxon>
        <taxon>eudicotyledons</taxon>
        <taxon>Gunneridae</taxon>
        <taxon>Pentapetalae</taxon>
        <taxon>rosids</taxon>
        <taxon>malvids</taxon>
        <taxon>Brassicales</taxon>
        <taxon>Brassicaceae</taxon>
        <taxon>Brassiceae</taxon>
        <taxon>Brassica</taxon>
    </lineage>
</organism>
<dbReference type="PANTHER" id="PTHR33223:SF9">
    <property type="entry name" value="RETROTRANSPOSON GAG DOMAIN-CONTAINING PROTEIN"/>
    <property type="match status" value="1"/>
</dbReference>
<comment type="caution">
    <text evidence="3">The sequence shown here is derived from an EMBL/GenBank/DDBJ whole genome shotgun (WGS) entry which is preliminary data.</text>
</comment>
<evidence type="ECO:0000259" key="2">
    <source>
        <dbReference type="Pfam" id="PF03732"/>
    </source>
</evidence>
<evidence type="ECO:0000313" key="4">
    <source>
        <dbReference type="Proteomes" id="UP000712281"/>
    </source>
</evidence>
<dbReference type="Proteomes" id="UP000712281">
    <property type="component" value="Unassembled WGS sequence"/>
</dbReference>
<gene>
    <name evidence="3" type="ORF">F2Q68_00005080</name>
</gene>
<feature type="region of interest" description="Disordered" evidence="1">
    <location>
        <begin position="71"/>
        <end position="113"/>
    </location>
</feature>